<sequence length="209" mass="23073">MYYGERLNSISHLVGAVFALIAFGALLTAGIQTNDPMVIVGFTTFGLTMVLLYTMSTLYHSSRAPRLKNVFKLLDHISIYLLIAGSYTPFMLVSMYDSDGIKILTLVWTLAIIGISSEIFLSGRVVKVSQIIIYLGMGWACSLEFASLRSALPEAGFWWLVAGGIAYTTGVVFYVLDKANWLDHAHGIWHFFVLAGSLCHFVAVIGYVR</sequence>
<dbReference type="PANTHER" id="PTHR20855">
    <property type="entry name" value="ADIPOR/PROGESTIN RECEPTOR-RELATED"/>
    <property type="match status" value="1"/>
</dbReference>
<comment type="subcellular location">
    <subcellularLocation>
        <location evidence="1">Cell membrane</location>
        <topology evidence="1">Multi-pass membrane protein</topology>
    </subcellularLocation>
</comment>
<gene>
    <name evidence="8" type="ORF">EYC98_06675</name>
</gene>
<feature type="transmembrane region" description="Helical" evidence="7">
    <location>
        <begin position="132"/>
        <end position="151"/>
    </location>
</feature>
<feature type="transmembrane region" description="Helical" evidence="7">
    <location>
        <begin position="157"/>
        <end position="176"/>
    </location>
</feature>
<evidence type="ECO:0000256" key="5">
    <source>
        <dbReference type="ARBA" id="ARBA00022989"/>
    </source>
</evidence>
<keyword evidence="4 7" id="KW-0812">Transmembrane</keyword>
<evidence type="ECO:0000256" key="4">
    <source>
        <dbReference type="ARBA" id="ARBA00022692"/>
    </source>
</evidence>
<evidence type="ECO:0000256" key="7">
    <source>
        <dbReference type="SAM" id="Phobius"/>
    </source>
</evidence>
<dbReference type="Proteomes" id="UP001143362">
    <property type="component" value="Unassembled WGS sequence"/>
</dbReference>
<accession>A0ABT3TE25</accession>
<dbReference type="EMBL" id="SHNN01000001">
    <property type="protein sequence ID" value="MCX2980557.1"/>
    <property type="molecule type" value="Genomic_DNA"/>
</dbReference>
<dbReference type="NCBIfam" id="TIGR01065">
    <property type="entry name" value="hlyIII"/>
    <property type="match status" value="1"/>
</dbReference>
<keyword evidence="6 7" id="KW-0472">Membrane</keyword>
<dbReference type="InterPro" id="IPR005744">
    <property type="entry name" value="Hy-lIII"/>
</dbReference>
<name>A0ABT3TE25_9GAMM</name>
<feature type="transmembrane region" description="Helical" evidence="7">
    <location>
        <begin position="77"/>
        <end position="95"/>
    </location>
</feature>
<keyword evidence="9" id="KW-1185">Reference proteome</keyword>
<evidence type="ECO:0000256" key="6">
    <source>
        <dbReference type="ARBA" id="ARBA00023136"/>
    </source>
</evidence>
<keyword evidence="5 7" id="KW-1133">Transmembrane helix</keyword>
<evidence type="ECO:0000313" key="8">
    <source>
        <dbReference type="EMBL" id="MCX2980557.1"/>
    </source>
</evidence>
<comment type="caution">
    <text evidence="8">The sequence shown here is derived from an EMBL/GenBank/DDBJ whole genome shotgun (WGS) entry which is preliminary data.</text>
</comment>
<dbReference type="RefSeq" id="WP_279244534.1">
    <property type="nucleotide sequence ID" value="NZ_SHNN01000001.1"/>
</dbReference>
<dbReference type="InterPro" id="IPR004254">
    <property type="entry name" value="AdipoR/HlyIII-related"/>
</dbReference>
<protein>
    <submittedName>
        <fullName evidence="8">Hemolysin III family protein</fullName>
    </submittedName>
</protein>
<feature type="transmembrane region" description="Helical" evidence="7">
    <location>
        <begin position="37"/>
        <end position="56"/>
    </location>
</feature>
<evidence type="ECO:0000256" key="1">
    <source>
        <dbReference type="ARBA" id="ARBA00004651"/>
    </source>
</evidence>
<evidence type="ECO:0000256" key="2">
    <source>
        <dbReference type="ARBA" id="ARBA00008488"/>
    </source>
</evidence>
<comment type="similarity">
    <text evidence="2">Belongs to the UPF0073 (Hly-III) family.</text>
</comment>
<feature type="transmembrane region" description="Helical" evidence="7">
    <location>
        <begin position="101"/>
        <end position="120"/>
    </location>
</feature>
<evidence type="ECO:0000313" key="9">
    <source>
        <dbReference type="Proteomes" id="UP001143362"/>
    </source>
</evidence>
<evidence type="ECO:0000256" key="3">
    <source>
        <dbReference type="ARBA" id="ARBA00022475"/>
    </source>
</evidence>
<keyword evidence="3" id="KW-1003">Cell membrane</keyword>
<reference evidence="8" key="1">
    <citation type="submission" date="2019-02" db="EMBL/GenBank/DDBJ databases">
        <authorList>
            <person name="Li S.-H."/>
        </authorList>
    </citation>
    <scope>NUCLEOTIDE SEQUENCE</scope>
    <source>
        <strain evidence="8">IMCC14734</strain>
    </source>
</reference>
<dbReference type="PANTHER" id="PTHR20855:SF3">
    <property type="entry name" value="LD03007P"/>
    <property type="match status" value="1"/>
</dbReference>
<feature type="transmembrane region" description="Helical" evidence="7">
    <location>
        <begin position="12"/>
        <end position="31"/>
    </location>
</feature>
<organism evidence="8 9">
    <name type="scientific">Candidatus Litorirhabdus singularis</name>
    <dbReference type="NCBI Taxonomy" id="2518993"/>
    <lineage>
        <taxon>Bacteria</taxon>
        <taxon>Pseudomonadati</taxon>
        <taxon>Pseudomonadota</taxon>
        <taxon>Gammaproteobacteria</taxon>
        <taxon>Cellvibrionales</taxon>
        <taxon>Halieaceae</taxon>
        <taxon>Candidatus Litorirhabdus</taxon>
    </lineage>
</organism>
<dbReference type="Pfam" id="PF03006">
    <property type="entry name" value="HlyIII"/>
    <property type="match status" value="1"/>
</dbReference>
<proteinExistence type="inferred from homology"/>
<feature type="transmembrane region" description="Helical" evidence="7">
    <location>
        <begin position="188"/>
        <end position="208"/>
    </location>
</feature>